<gene>
    <name evidence="1" type="ORF">DN745_07735</name>
</gene>
<dbReference type="Gene3D" id="3.40.1000.10">
    <property type="entry name" value="Mog1/PsbP, alpha/beta/alpha sandwich"/>
    <property type="match status" value="1"/>
</dbReference>
<protein>
    <recommendedName>
        <fullName evidence="3">DUF1795 domain-containing protein</fullName>
    </recommendedName>
</protein>
<proteinExistence type="predicted"/>
<sequence length="187" mass="20279">MFGSLNCKSDPVDPDSLPAWTFQSPTAPYSVEVPGQWAQTPVEEINRFADLALRVEDQYFLIIIPQKLPQYEGVASPDALDLKRASVGVLKERVTEFNVEREGPLELNGQPALSVFASGVHEGDPVKYINTYTTHDSWGFQIIAWGPASNENGLVEATDKLLAGLQFKGVSAADGVEPGAQESADSE</sequence>
<evidence type="ECO:0000313" key="1">
    <source>
        <dbReference type="EMBL" id="AWV89237.1"/>
    </source>
</evidence>
<dbReference type="EMBL" id="CP030032">
    <property type="protein sequence ID" value="AWV89237.1"/>
    <property type="molecule type" value="Genomic_DNA"/>
</dbReference>
<dbReference type="OrthoDB" id="5521013at2"/>
<evidence type="ECO:0008006" key="3">
    <source>
        <dbReference type="Google" id="ProtNLM"/>
    </source>
</evidence>
<dbReference type="KEGG" id="bsed:DN745_07735"/>
<dbReference type="AlphaFoldDB" id="A0A2Z4FJR0"/>
<name>A0A2Z4FJR0_9DELT</name>
<organism evidence="1 2">
    <name type="scientific">Bradymonas sediminis</name>
    <dbReference type="NCBI Taxonomy" id="1548548"/>
    <lineage>
        <taxon>Bacteria</taxon>
        <taxon>Deltaproteobacteria</taxon>
        <taxon>Bradymonadales</taxon>
        <taxon>Bradymonadaceae</taxon>
        <taxon>Bradymonas</taxon>
    </lineage>
</organism>
<accession>A0A2Z4FJR0</accession>
<keyword evidence="2" id="KW-1185">Reference proteome</keyword>
<reference evidence="1 2" key="1">
    <citation type="submission" date="2018-06" db="EMBL/GenBank/DDBJ databases">
        <title>Lujinxingia sediminis gen. nov. sp. nov., a new facultative anaerobic member of the class Deltaproteobacteria, and proposal of Lujinxingaceae fam. nov.</title>
        <authorList>
            <person name="Guo L.-Y."/>
            <person name="Li C.-M."/>
            <person name="Wang S."/>
            <person name="Du Z.-J."/>
        </authorList>
    </citation>
    <scope>NUCLEOTIDE SEQUENCE [LARGE SCALE GENOMIC DNA]</scope>
    <source>
        <strain evidence="1 2">FA350</strain>
    </source>
</reference>
<dbReference type="Proteomes" id="UP000249799">
    <property type="component" value="Chromosome"/>
</dbReference>
<evidence type="ECO:0000313" key="2">
    <source>
        <dbReference type="Proteomes" id="UP000249799"/>
    </source>
</evidence>